<dbReference type="InterPro" id="IPR043128">
    <property type="entry name" value="Rev_trsase/Diguanyl_cyclase"/>
</dbReference>
<dbReference type="GO" id="GO:0052621">
    <property type="term" value="F:diguanylate cyclase activity"/>
    <property type="evidence" value="ECO:0007669"/>
    <property type="project" value="UniProtKB-EC"/>
</dbReference>
<dbReference type="Proteomes" id="UP000561045">
    <property type="component" value="Unassembled WGS sequence"/>
</dbReference>
<dbReference type="InterPro" id="IPR050469">
    <property type="entry name" value="Diguanylate_Cyclase"/>
</dbReference>
<dbReference type="EMBL" id="JACIET010000002">
    <property type="protein sequence ID" value="MBB4013700.1"/>
    <property type="molecule type" value="Genomic_DNA"/>
</dbReference>
<proteinExistence type="predicted"/>
<evidence type="ECO:0000256" key="3">
    <source>
        <dbReference type="SAM" id="Phobius"/>
    </source>
</evidence>
<dbReference type="GO" id="GO:0005886">
    <property type="term" value="C:plasma membrane"/>
    <property type="evidence" value="ECO:0007669"/>
    <property type="project" value="TreeGrafter"/>
</dbReference>
<keyword evidence="7" id="KW-1185">Reference proteome</keyword>
<feature type="domain" description="GGDEF" evidence="5">
    <location>
        <begin position="388"/>
        <end position="522"/>
    </location>
</feature>
<dbReference type="InterPro" id="IPR000160">
    <property type="entry name" value="GGDEF_dom"/>
</dbReference>
<dbReference type="GO" id="GO:0007165">
    <property type="term" value="P:signal transduction"/>
    <property type="evidence" value="ECO:0007669"/>
    <property type="project" value="InterPro"/>
</dbReference>
<protein>
    <recommendedName>
        <fullName evidence="1">diguanylate cyclase</fullName>
        <ecNumber evidence="1">2.7.7.65</ecNumber>
    </recommendedName>
</protein>
<keyword evidence="3" id="KW-1133">Transmembrane helix</keyword>
<dbReference type="CDD" id="cd01949">
    <property type="entry name" value="GGDEF"/>
    <property type="match status" value="1"/>
</dbReference>
<dbReference type="PROSITE" id="PS50885">
    <property type="entry name" value="HAMP"/>
    <property type="match status" value="1"/>
</dbReference>
<dbReference type="SMART" id="SM00267">
    <property type="entry name" value="GGDEF"/>
    <property type="match status" value="1"/>
</dbReference>
<dbReference type="SMART" id="SM00304">
    <property type="entry name" value="HAMP"/>
    <property type="match status" value="1"/>
</dbReference>
<keyword evidence="3" id="KW-0472">Membrane</keyword>
<dbReference type="PROSITE" id="PS50887">
    <property type="entry name" value="GGDEF"/>
    <property type="match status" value="1"/>
</dbReference>
<dbReference type="PANTHER" id="PTHR45138:SF9">
    <property type="entry name" value="DIGUANYLATE CYCLASE DGCM-RELATED"/>
    <property type="match status" value="1"/>
</dbReference>
<comment type="caution">
    <text evidence="6">The sequence shown here is derived from an EMBL/GenBank/DDBJ whole genome shotgun (WGS) entry which is preliminary data.</text>
</comment>
<reference evidence="6 7" key="1">
    <citation type="submission" date="2020-08" db="EMBL/GenBank/DDBJ databases">
        <title>Genomic Encyclopedia of Type Strains, Phase IV (KMG-IV): sequencing the most valuable type-strain genomes for metagenomic binning, comparative biology and taxonomic classification.</title>
        <authorList>
            <person name="Goeker M."/>
        </authorList>
    </citation>
    <scope>NUCLEOTIDE SEQUENCE [LARGE SCALE GENOMIC DNA]</scope>
    <source>
        <strain evidence="6 7">DSM 106739</strain>
    </source>
</reference>
<organism evidence="6 7">
    <name type="scientific">Niveibacterium umoris</name>
    <dbReference type="NCBI Taxonomy" id="1193620"/>
    <lineage>
        <taxon>Bacteria</taxon>
        <taxon>Pseudomonadati</taxon>
        <taxon>Pseudomonadota</taxon>
        <taxon>Betaproteobacteria</taxon>
        <taxon>Rhodocyclales</taxon>
        <taxon>Rhodocyclaceae</taxon>
        <taxon>Niveibacterium</taxon>
    </lineage>
</organism>
<feature type="transmembrane region" description="Helical" evidence="3">
    <location>
        <begin position="282"/>
        <end position="302"/>
    </location>
</feature>
<feature type="domain" description="HAMP" evidence="4">
    <location>
        <begin position="299"/>
        <end position="352"/>
    </location>
</feature>
<dbReference type="Pfam" id="PF05228">
    <property type="entry name" value="CHASE4"/>
    <property type="match status" value="1"/>
</dbReference>
<dbReference type="Gene3D" id="6.10.340.10">
    <property type="match status" value="1"/>
</dbReference>
<evidence type="ECO:0000259" key="5">
    <source>
        <dbReference type="PROSITE" id="PS50887"/>
    </source>
</evidence>
<comment type="catalytic activity">
    <reaction evidence="2">
        <text>2 GTP = 3',3'-c-di-GMP + 2 diphosphate</text>
        <dbReference type="Rhea" id="RHEA:24898"/>
        <dbReference type="ChEBI" id="CHEBI:33019"/>
        <dbReference type="ChEBI" id="CHEBI:37565"/>
        <dbReference type="ChEBI" id="CHEBI:58805"/>
        <dbReference type="EC" id="2.7.7.65"/>
    </reaction>
</comment>
<dbReference type="CDD" id="cd06225">
    <property type="entry name" value="HAMP"/>
    <property type="match status" value="1"/>
</dbReference>
<keyword evidence="3" id="KW-0812">Transmembrane</keyword>
<accession>A0A840BL25</accession>
<dbReference type="AlphaFoldDB" id="A0A840BL25"/>
<dbReference type="Pfam" id="PF00990">
    <property type="entry name" value="GGDEF"/>
    <property type="match status" value="1"/>
</dbReference>
<dbReference type="NCBIfam" id="TIGR00254">
    <property type="entry name" value="GGDEF"/>
    <property type="match status" value="1"/>
</dbReference>
<dbReference type="InterPro" id="IPR003660">
    <property type="entry name" value="HAMP_dom"/>
</dbReference>
<dbReference type="EC" id="2.7.7.65" evidence="1"/>
<evidence type="ECO:0000313" key="7">
    <source>
        <dbReference type="Proteomes" id="UP000561045"/>
    </source>
</evidence>
<dbReference type="FunFam" id="3.30.70.270:FF:000001">
    <property type="entry name" value="Diguanylate cyclase domain protein"/>
    <property type="match status" value="1"/>
</dbReference>
<name>A0A840BL25_9RHOO</name>
<dbReference type="GO" id="GO:1902201">
    <property type="term" value="P:negative regulation of bacterial-type flagellum-dependent cell motility"/>
    <property type="evidence" value="ECO:0007669"/>
    <property type="project" value="TreeGrafter"/>
</dbReference>
<dbReference type="InterPro" id="IPR007892">
    <property type="entry name" value="CHASE4"/>
</dbReference>
<sequence>MSLLVRLILGVVGLIAVAALLASNLLQRGFGASYAQIERDAAQHEMQRLVSALEIEARSLSQLLLGWAHWSELYAYVGTRDAAFRRDNLSPATLAPSDLDWVLVIGANGELLDAVAAVRPAQGLPDLARLKAPGDPLFAALRGPLAADAQHCGVAVLAGVQYLACRMPIRDTTVMQPPRGMVVLGRRFDARMIQRVRKESQLDFALAPASNGPSADEVAGAPIASPVFGHASPLIRTLPDTLELRLNISDLNAKPFGALVLHVPREISALGRSSLHKAQLELLALAMLIGVLLIFAVDRILVYRLRRLTADIDRIRTEKNWSLRVDEQRHDEIGRLAAHTNALLGVIDAQVQDLEKRATTDSLTGLANRRAFSERLEQAIRRQQRSGAALALIMLDIDAFKAFNDRYGHAAGDRALEQVGTILQSAGARVGDLSARLGGEEFAILVENTSPEGALTLAQHVRLAIEALGIAHKTAPHGRLTVSIGLAVLQHGESGETLYQRADAALYRAKEEGRNRVAVAREGMPVLMEAGGRSVSV</sequence>
<evidence type="ECO:0000259" key="4">
    <source>
        <dbReference type="PROSITE" id="PS50885"/>
    </source>
</evidence>
<evidence type="ECO:0000313" key="6">
    <source>
        <dbReference type="EMBL" id="MBB4013700.1"/>
    </source>
</evidence>
<dbReference type="PANTHER" id="PTHR45138">
    <property type="entry name" value="REGULATORY COMPONENTS OF SENSORY TRANSDUCTION SYSTEM"/>
    <property type="match status" value="1"/>
</dbReference>
<evidence type="ECO:0000256" key="2">
    <source>
        <dbReference type="ARBA" id="ARBA00034247"/>
    </source>
</evidence>
<dbReference type="RefSeq" id="WP_183635633.1">
    <property type="nucleotide sequence ID" value="NZ_BAABLE010000005.1"/>
</dbReference>
<dbReference type="Gene3D" id="3.30.70.270">
    <property type="match status" value="1"/>
</dbReference>
<dbReference type="InterPro" id="IPR029787">
    <property type="entry name" value="Nucleotide_cyclase"/>
</dbReference>
<gene>
    <name evidence="6" type="ORF">GGR36_003046</name>
</gene>
<dbReference type="SUPFAM" id="SSF55073">
    <property type="entry name" value="Nucleotide cyclase"/>
    <property type="match status" value="1"/>
</dbReference>
<dbReference type="GO" id="GO:0043709">
    <property type="term" value="P:cell adhesion involved in single-species biofilm formation"/>
    <property type="evidence" value="ECO:0007669"/>
    <property type="project" value="TreeGrafter"/>
</dbReference>
<evidence type="ECO:0000256" key="1">
    <source>
        <dbReference type="ARBA" id="ARBA00012528"/>
    </source>
</evidence>